<evidence type="ECO:0000256" key="11">
    <source>
        <dbReference type="ARBA" id="ARBA00053729"/>
    </source>
</evidence>
<evidence type="ECO:0000313" key="16">
    <source>
        <dbReference type="Proteomes" id="UP001237642"/>
    </source>
</evidence>
<dbReference type="PANTHER" id="PTHR24348">
    <property type="entry name" value="SERINE/THREONINE-PROTEIN KINASE UNC-51-RELATED"/>
    <property type="match status" value="1"/>
</dbReference>
<feature type="region of interest" description="Disordered" evidence="13">
    <location>
        <begin position="302"/>
        <end position="353"/>
    </location>
</feature>
<dbReference type="InterPro" id="IPR000719">
    <property type="entry name" value="Prot_kinase_dom"/>
</dbReference>
<comment type="function">
    <text evidence="11">Serine/threonine protein kinase involved in autophagy. The ATG1-ATG13 protein kinase complex regulates downstream events required for autophagosome enclosure and/or vacuolar delivery.</text>
</comment>
<dbReference type="AlphaFoldDB" id="A0AAD8N086"/>
<evidence type="ECO:0000256" key="10">
    <source>
        <dbReference type="ARBA" id="ARBA00023329"/>
    </source>
</evidence>
<dbReference type="CDD" id="cd14009">
    <property type="entry name" value="STKc_ATG1_ULK_like"/>
    <property type="match status" value="1"/>
</dbReference>
<dbReference type="SUPFAM" id="SSF56112">
    <property type="entry name" value="Protein kinase-like (PK-like)"/>
    <property type="match status" value="1"/>
</dbReference>
<dbReference type="GO" id="GO:0010506">
    <property type="term" value="P:regulation of autophagy"/>
    <property type="evidence" value="ECO:0007669"/>
    <property type="project" value="InterPro"/>
</dbReference>
<keyword evidence="16" id="KW-1185">Reference proteome</keyword>
<evidence type="ECO:0000256" key="5">
    <source>
        <dbReference type="ARBA" id="ARBA00022741"/>
    </source>
</evidence>
<evidence type="ECO:0000256" key="8">
    <source>
        <dbReference type="ARBA" id="ARBA00022927"/>
    </source>
</evidence>
<dbReference type="PROSITE" id="PS00108">
    <property type="entry name" value="PROTEIN_KINASE_ST"/>
    <property type="match status" value="1"/>
</dbReference>
<keyword evidence="7 12" id="KW-0067">ATP-binding</keyword>
<evidence type="ECO:0000256" key="13">
    <source>
        <dbReference type="SAM" id="MobiDB-lite"/>
    </source>
</evidence>
<keyword evidence="5 12" id="KW-0547">Nucleotide-binding</keyword>
<reference evidence="15" key="1">
    <citation type="submission" date="2023-02" db="EMBL/GenBank/DDBJ databases">
        <title>Genome of toxic invasive species Heracleum sosnowskyi carries increased number of genes despite the absence of recent whole-genome duplications.</title>
        <authorList>
            <person name="Schelkunov M."/>
            <person name="Shtratnikova V."/>
            <person name="Makarenko M."/>
            <person name="Klepikova A."/>
            <person name="Omelchenko D."/>
            <person name="Novikova G."/>
            <person name="Obukhova E."/>
            <person name="Bogdanov V."/>
            <person name="Penin A."/>
            <person name="Logacheva M."/>
        </authorList>
    </citation>
    <scope>NUCLEOTIDE SEQUENCE</scope>
    <source>
        <strain evidence="15">Hsosn_3</strain>
        <tissue evidence="15">Leaf</tissue>
    </source>
</reference>
<dbReference type="InterPro" id="IPR056281">
    <property type="entry name" value="MIT_ATG1a/b/c"/>
</dbReference>
<name>A0AAD8N086_9APIA</name>
<dbReference type="Gene3D" id="1.10.510.10">
    <property type="entry name" value="Transferase(Phosphotransferase) domain 1"/>
    <property type="match status" value="1"/>
</dbReference>
<evidence type="ECO:0000259" key="14">
    <source>
        <dbReference type="PROSITE" id="PS50011"/>
    </source>
</evidence>
<keyword evidence="6 15" id="KW-0418">Kinase</keyword>
<keyword evidence="10" id="KW-0968">Cytoplasmic vesicle</keyword>
<keyword evidence="4" id="KW-0808">Transferase</keyword>
<dbReference type="InterPro" id="IPR045269">
    <property type="entry name" value="Atg1-like"/>
</dbReference>
<evidence type="ECO:0000313" key="15">
    <source>
        <dbReference type="EMBL" id="KAK1396840.1"/>
    </source>
</evidence>
<dbReference type="GO" id="GO:0031410">
    <property type="term" value="C:cytoplasmic vesicle"/>
    <property type="evidence" value="ECO:0007669"/>
    <property type="project" value="UniProtKB-KW"/>
</dbReference>
<evidence type="ECO:0000256" key="1">
    <source>
        <dbReference type="ARBA" id="ARBA00004419"/>
    </source>
</evidence>
<evidence type="ECO:0000256" key="7">
    <source>
        <dbReference type="ARBA" id="ARBA00022840"/>
    </source>
</evidence>
<dbReference type="GO" id="GO:0004674">
    <property type="term" value="F:protein serine/threonine kinase activity"/>
    <property type="evidence" value="ECO:0007669"/>
    <property type="project" value="UniProtKB-KW"/>
</dbReference>
<keyword evidence="2" id="KW-0813">Transport</keyword>
<dbReference type="SMART" id="SM00220">
    <property type="entry name" value="S_TKc"/>
    <property type="match status" value="1"/>
</dbReference>
<protein>
    <submittedName>
        <fullName evidence="15">Serine/threonine-protein kinase ATG1c</fullName>
    </submittedName>
</protein>
<dbReference type="EMBL" id="JAUIZM010000002">
    <property type="protein sequence ID" value="KAK1396840.1"/>
    <property type="molecule type" value="Genomic_DNA"/>
</dbReference>
<gene>
    <name evidence="15" type="ORF">POM88_006703</name>
</gene>
<evidence type="ECO:0000256" key="2">
    <source>
        <dbReference type="ARBA" id="ARBA00022448"/>
    </source>
</evidence>
<keyword evidence="8" id="KW-0653">Protein transport</keyword>
<dbReference type="GO" id="GO:0005524">
    <property type="term" value="F:ATP binding"/>
    <property type="evidence" value="ECO:0007669"/>
    <property type="project" value="UniProtKB-UniRule"/>
</dbReference>
<feature type="compositionally biased region" description="Basic and acidic residues" evidence="13">
    <location>
        <begin position="322"/>
        <end position="341"/>
    </location>
</feature>
<dbReference type="Proteomes" id="UP001237642">
    <property type="component" value="Unassembled WGS sequence"/>
</dbReference>
<dbReference type="InterPro" id="IPR011009">
    <property type="entry name" value="Kinase-like_dom_sf"/>
</dbReference>
<dbReference type="PANTHER" id="PTHR24348:SF68">
    <property type="entry name" value="SERINE_THREONINE-PROTEIN KINASE ATG1C"/>
    <property type="match status" value="1"/>
</dbReference>
<accession>A0AAD8N086</accession>
<sequence length="786" mass="87532">MAESLLSSNNTGGGGGGGGGGGRVVGDYLVGKQIGSGSFSVVWHGKHRLNHTQVAIKEIVTARLNKKLEESLLCEIHILRRVNHPNIIRLYDMIQEPGKIYFVLEFCKGGDLSMFLHKRKGRITESTAKHFMLQLASGLKILRDNNLIHRDLKPQNLLLSTCGDDSVLKIADFGFARSLQPRNLAETLCGSPLYMAPEIMQLQKYDAKADLWSVGAILFQLVTGKTPFTGNNQMQLLQNIMTSTELPFPSRSAGLSFDCIDLCQKLLRRSPVERLTFQEFFNHPFLSQKLTDKTSRNLRSQRIDGFPVDNSNSNSSTNENSQEDHLPCCLDDKSSDHDRKPSHTKRPPLRSTCGISLNARSEQKDVHNFISNMDLSSNYISTNHKSELVGSEENLKESLKSVDSEAVNVPSKVVDSFELIAREYVIVSNPPLDMSSDSITDLNHLETKLMSPLLDENVIKLISKIPIKIITATTSCLENHSSAPSGTALGSFVIGGPSEQPSTDSTTRIMSLKNCASTITQLVNEKVESGRQLEAFAVQLVILAIWKQVLHICHAQAASSMEGSTTKENKRERTNEDRAGPVNREHLTSSNWHHPKDVYSQIERTFLHEVGNAEEIAKLIEPGNMEMPDAMEIIFQTALDLGRHGAVHEFSGNREKAAEFYSKALCLMKFLLVEGPSLIINPPFSLTNSDRCRLQTYIHVLQNRQNHSRSPKMVQLNCDANDKVRTYLSFDNDVAPLTAFCSRANTFPKQNQRFKNLSFGLIIIPPHYRLPRSKKSSPPLGYNAPS</sequence>
<reference evidence="15" key="2">
    <citation type="submission" date="2023-05" db="EMBL/GenBank/DDBJ databases">
        <authorList>
            <person name="Schelkunov M.I."/>
        </authorList>
    </citation>
    <scope>NUCLEOTIDE SEQUENCE</scope>
    <source>
        <strain evidence="15">Hsosn_3</strain>
        <tissue evidence="15">Leaf</tissue>
    </source>
</reference>
<feature type="region of interest" description="Disordered" evidence="13">
    <location>
        <begin position="560"/>
        <end position="590"/>
    </location>
</feature>
<dbReference type="Pfam" id="PF24497">
    <property type="entry name" value="MIT_ATG1"/>
    <property type="match status" value="1"/>
</dbReference>
<feature type="binding site" evidence="12">
    <location>
        <position position="57"/>
    </location>
    <ligand>
        <name>ATP</name>
        <dbReference type="ChEBI" id="CHEBI:30616"/>
    </ligand>
</feature>
<feature type="domain" description="Protein kinase" evidence="14">
    <location>
        <begin position="28"/>
        <end position="286"/>
    </location>
</feature>
<dbReference type="FunFam" id="3.30.200.20:FF:000042">
    <property type="entry name" value="Aurora kinase A"/>
    <property type="match status" value="1"/>
</dbReference>
<proteinExistence type="predicted"/>
<evidence type="ECO:0000256" key="12">
    <source>
        <dbReference type="PROSITE-ProRule" id="PRU10141"/>
    </source>
</evidence>
<feature type="compositionally biased region" description="Low complexity" evidence="13">
    <location>
        <begin position="310"/>
        <end position="320"/>
    </location>
</feature>
<organism evidence="15 16">
    <name type="scientific">Heracleum sosnowskyi</name>
    <dbReference type="NCBI Taxonomy" id="360622"/>
    <lineage>
        <taxon>Eukaryota</taxon>
        <taxon>Viridiplantae</taxon>
        <taxon>Streptophyta</taxon>
        <taxon>Embryophyta</taxon>
        <taxon>Tracheophyta</taxon>
        <taxon>Spermatophyta</taxon>
        <taxon>Magnoliopsida</taxon>
        <taxon>eudicotyledons</taxon>
        <taxon>Gunneridae</taxon>
        <taxon>Pentapetalae</taxon>
        <taxon>asterids</taxon>
        <taxon>campanulids</taxon>
        <taxon>Apiales</taxon>
        <taxon>Apiaceae</taxon>
        <taxon>Apioideae</taxon>
        <taxon>apioid superclade</taxon>
        <taxon>Tordylieae</taxon>
        <taxon>Tordyliinae</taxon>
        <taxon>Heracleum</taxon>
    </lineage>
</organism>
<evidence type="ECO:0000256" key="6">
    <source>
        <dbReference type="ARBA" id="ARBA00022777"/>
    </source>
</evidence>
<dbReference type="GO" id="GO:0015031">
    <property type="term" value="P:protein transport"/>
    <property type="evidence" value="ECO:0007669"/>
    <property type="project" value="UniProtKB-KW"/>
</dbReference>
<evidence type="ECO:0000256" key="9">
    <source>
        <dbReference type="ARBA" id="ARBA00023006"/>
    </source>
</evidence>
<dbReference type="InterPro" id="IPR017441">
    <property type="entry name" value="Protein_kinase_ATP_BS"/>
</dbReference>
<keyword evidence="9" id="KW-0072">Autophagy</keyword>
<dbReference type="FunFam" id="1.10.510.10:FF:000548">
    <property type="entry name" value="Serine/threonine-protein kinase ATG1"/>
    <property type="match status" value="1"/>
</dbReference>
<dbReference type="GO" id="GO:0006914">
    <property type="term" value="P:autophagy"/>
    <property type="evidence" value="ECO:0007669"/>
    <property type="project" value="UniProtKB-KW"/>
</dbReference>
<feature type="compositionally biased region" description="Basic and acidic residues" evidence="13">
    <location>
        <begin position="565"/>
        <end position="587"/>
    </location>
</feature>
<dbReference type="Pfam" id="PF00069">
    <property type="entry name" value="Pkinase"/>
    <property type="match status" value="1"/>
</dbReference>
<comment type="caution">
    <text evidence="15">The sequence shown here is derived from an EMBL/GenBank/DDBJ whole genome shotgun (WGS) entry which is preliminary data.</text>
</comment>
<dbReference type="PROSITE" id="PS50011">
    <property type="entry name" value="PROTEIN_KINASE_DOM"/>
    <property type="match status" value="1"/>
</dbReference>
<dbReference type="GO" id="GO:0005776">
    <property type="term" value="C:autophagosome"/>
    <property type="evidence" value="ECO:0007669"/>
    <property type="project" value="UniProtKB-SubCell"/>
</dbReference>
<keyword evidence="3" id="KW-0723">Serine/threonine-protein kinase</keyword>
<evidence type="ECO:0000256" key="3">
    <source>
        <dbReference type="ARBA" id="ARBA00022527"/>
    </source>
</evidence>
<dbReference type="InterPro" id="IPR008271">
    <property type="entry name" value="Ser/Thr_kinase_AS"/>
</dbReference>
<dbReference type="PROSITE" id="PS00107">
    <property type="entry name" value="PROTEIN_KINASE_ATP"/>
    <property type="match status" value="1"/>
</dbReference>
<evidence type="ECO:0000256" key="4">
    <source>
        <dbReference type="ARBA" id="ARBA00022679"/>
    </source>
</evidence>
<comment type="subcellular location">
    <subcellularLocation>
        <location evidence="1">Cytoplasmic vesicle</location>
        <location evidence="1">Autophagosome</location>
    </subcellularLocation>
</comment>